<dbReference type="Pfam" id="PF00857">
    <property type="entry name" value="Isochorismatase"/>
    <property type="match status" value="1"/>
</dbReference>
<name>A0A248JVT0_9PROT</name>
<organism evidence="2 3">
    <name type="scientific">Nitrospirillum viridazoti CBAmc</name>
    <dbReference type="NCBI Taxonomy" id="1441467"/>
    <lineage>
        <taxon>Bacteria</taxon>
        <taxon>Pseudomonadati</taxon>
        <taxon>Pseudomonadota</taxon>
        <taxon>Alphaproteobacteria</taxon>
        <taxon>Rhodospirillales</taxon>
        <taxon>Azospirillaceae</taxon>
        <taxon>Nitrospirillum</taxon>
        <taxon>Nitrospirillum viridazoti</taxon>
    </lineage>
</organism>
<dbReference type="Gene3D" id="3.40.50.850">
    <property type="entry name" value="Isochorismatase-like"/>
    <property type="match status" value="1"/>
</dbReference>
<dbReference type="InterPro" id="IPR036380">
    <property type="entry name" value="Isochorismatase-like_sf"/>
</dbReference>
<gene>
    <name evidence="2" type="ORF">Y958_17380</name>
</gene>
<dbReference type="Proteomes" id="UP000197153">
    <property type="component" value="Chromosome 2"/>
</dbReference>
<dbReference type="KEGG" id="nao:Y958_17380"/>
<dbReference type="PANTHER" id="PTHR14119:SF3">
    <property type="entry name" value="ISOCHORISMATASE DOMAIN-CONTAINING PROTEIN 2"/>
    <property type="match status" value="1"/>
</dbReference>
<proteinExistence type="predicted"/>
<evidence type="ECO:0000259" key="1">
    <source>
        <dbReference type="Pfam" id="PF00857"/>
    </source>
</evidence>
<dbReference type="InterPro" id="IPR000868">
    <property type="entry name" value="Isochorismatase-like_dom"/>
</dbReference>
<keyword evidence="3" id="KW-1185">Reference proteome</keyword>
<evidence type="ECO:0000313" key="3">
    <source>
        <dbReference type="Proteomes" id="UP000197153"/>
    </source>
</evidence>
<protein>
    <submittedName>
        <fullName evidence="2">Isochorismatase</fullName>
    </submittedName>
</protein>
<dbReference type="EMBL" id="CP022111">
    <property type="protein sequence ID" value="ASG22689.1"/>
    <property type="molecule type" value="Genomic_DNA"/>
</dbReference>
<feature type="domain" description="Isochorismatase-like" evidence="1">
    <location>
        <begin position="11"/>
        <end position="154"/>
    </location>
</feature>
<reference evidence="2 3" key="1">
    <citation type="submission" date="2017-06" db="EMBL/GenBank/DDBJ databases">
        <title>Complete genome sequence of Nitrospirillum amazonense strain CBAmC, an endophytic nitrogen-fixing and plant growth-promoting bacterium, isolated from sugarcane.</title>
        <authorList>
            <person name="Schwab S."/>
            <person name="dos Santos Teixeira K.R."/>
            <person name="Simoes Araujo J.L."/>
            <person name="Soares Vidal M."/>
            <person name="Borges de Freitas H.R."/>
            <person name="Rivello Crivelaro A.L."/>
            <person name="Bueno de Camargo Nunes A."/>
            <person name="dos Santos C.M."/>
            <person name="Palmeira da Silva Rosa D."/>
            <person name="da Silva Padilha D."/>
            <person name="da Silva E."/>
            <person name="Araujo Terra L."/>
            <person name="Soares Mendes V."/>
            <person name="Farinelli L."/>
            <person name="Magalhaes Cruz L."/>
            <person name="Baldani J.I."/>
        </authorList>
    </citation>
    <scope>NUCLEOTIDE SEQUENCE [LARGE SCALE GENOMIC DNA]</scope>
    <source>
        <strain evidence="2 3">CBAmC</strain>
    </source>
</reference>
<evidence type="ECO:0000313" key="2">
    <source>
        <dbReference type="EMBL" id="ASG22689.1"/>
    </source>
</evidence>
<dbReference type="AlphaFoldDB" id="A0A248JVT0"/>
<dbReference type="RefSeq" id="WP_088873244.1">
    <property type="nucleotide sequence ID" value="NZ_CP022111.1"/>
</dbReference>
<accession>A0A248JVT0</accession>
<dbReference type="SUPFAM" id="SSF52499">
    <property type="entry name" value="Isochorismatase-like hydrolases"/>
    <property type="match status" value="1"/>
</dbReference>
<sequence length="177" mass="18967">MPRLDPRRSTLAVIDLQARLMPAIQGGSGVVANTRRLLATAALLDIPALFTEQNPRGLGATVPELAPDASSVIAKMTFDATPAPGFLDRLPPDHAVVLTGCETHVCVLQTALGLLERGRRVCVVEDAVGSRTVENKAAGLRRLAAEGAEIITTEMAVFEWLESAEHPRFRKVIALIK</sequence>
<dbReference type="PANTHER" id="PTHR14119">
    <property type="entry name" value="HYDROLASE"/>
    <property type="match status" value="1"/>
</dbReference>
<dbReference type="InterPro" id="IPR050993">
    <property type="entry name" value="Isochorismatase_domain"/>
</dbReference>